<proteinExistence type="inferred from homology"/>
<comment type="subcellular location">
    <subcellularLocation>
        <location evidence="1">Cell membrane</location>
        <topology evidence="1">Multi-pass membrane protein</topology>
    </subcellularLocation>
</comment>
<feature type="transmembrane region" description="Helical" evidence="8">
    <location>
        <begin position="175"/>
        <end position="196"/>
    </location>
</feature>
<evidence type="ECO:0000256" key="6">
    <source>
        <dbReference type="ARBA" id="ARBA00022989"/>
    </source>
</evidence>
<dbReference type="InterPro" id="IPR011701">
    <property type="entry name" value="MFS"/>
</dbReference>
<dbReference type="EMBL" id="ANHZ02000019">
    <property type="protein sequence ID" value="EME35955.1"/>
    <property type="molecule type" value="Genomic_DNA"/>
</dbReference>
<dbReference type="PANTHER" id="PTHR42718">
    <property type="entry name" value="MAJOR FACILITATOR SUPERFAMILY MULTIDRUG TRANSPORTER MFSC"/>
    <property type="match status" value="1"/>
</dbReference>
<evidence type="ECO:0000256" key="7">
    <source>
        <dbReference type="ARBA" id="ARBA00023136"/>
    </source>
</evidence>
<evidence type="ECO:0000259" key="9">
    <source>
        <dbReference type="PROSITE" id="PS50850"/>
    </source>
</evidence>
<sequence length="485" mass="51221">MPHPVEEPRPAQPDLEPARVRTLLVILITAAFVVILNETVLSVALPDLMDELDIPAPTAQWLTTGFMLTMAVVIPTTGFVLQRFAHRRVFMAAMVLFTLGTLLAMLAPGFPVLMVGRVIQACGTALMLPLLMTTVLNVIPVERRGSVMGLISVVISVAPAVGPTISGLILDSLSWRWLFAIMLPIALAALALGAWLMPAMGEQRRVGLDLISVPLSVLGFGGLVMGLNGIGASDAAIPAVPAFVVGVIALVLFVLRQRSLQREDRALLDLRPFTYRVYTISLGLMIVSFGGLFGMIILLPIYLQSVQGHSTLTTGLVMLPGGLIMGLLSPFVGRLYDRHGARVLVIPGTILLSLGMFTLSRLALETPLWTVVMAHVIISCGLALLITPLMTSALGSLPQPLYSHGSALLNTLQQVAGAAGGALFITLMSVGTLAAVRGGESELEATAHGVHVAFLVGFGIALVALALSFVVPRKPASPAGRQTLD</sequence>
<comment type="similarity">
    <text evidence="2">Belongs to the major facilitator superfamily. EmrB family.</text>
</comment>
<feature type="transmembrane region" description="Helical" evidence="8">
    <location>
        <begin position="448"/>
        <end position="471"/>
    </location>
</feature>
<evidence type="ECO:0000313" key="11">
    <source>
        <dbReference type="Proteomes" id="UP000009877"/>
    </source>
</evidence>
<dbReference type="Gene3D" id="1.20.1250.20">
    <property type="entry name" value="MFS general substrate transporter like domains"/>
    <property type="match status" value="1"/>
</dbReference>
<dbReference type="SUPFAM" id="SSF103473">
    <property type="entry name" value="MFS general substrate transporter"/>
    <property type="match status" value="1"/>
</dbReference>
<dbReference type="AlphaFoldDB" id="M2YBV4"/>
<feature type="transmembrane region" description="Helical" evidence="8">
    <location>
        <begin position="415"/>
        <end position="436"/>
    </location>
</feature>
<reference evidence="10 11" key="1">
    <citation type="journal article" date="2014" name="Genome Announc.">
        <title>Draft Genome Sequence of Kocuria palustris PEL.</title>
        <authorList>
            <person name="Sharma G."/>
            <person name="Khatri I."/>
            <person name="Subramanian S."/>
        </authorList>
    </citation>
    <scope>NUCLEOTIDE SEQUENCE [LARGE SCALE GENOMIC DNA]</scope>
    <source>
        <strain evidence="10 11">PEL</strain>
    </source>
</reference>
<feature type="transmembrane region" description="Helical" evidence="8">
    <location>
        <begin position="368"/>
        <end position="394"/>
    </location>
</feature>
<dbReference type="PANTHER" id="PTHR42718:SF9">
    <property type="entry name" value="MAJOR FACILITATOR SUPERFAMILY MULTIDRUG TRANSPORTER MFSC"/>
    <property type="match status" value="1"/>
</dbReference>
<keyword evidence="6 8" id="KW-1133">Transmembrane helix</keyword>
<dbReference type="GO" id="GO:0022857">
    <property type="term" value="F:transmembrane transporter activity"/>
    <property type="evidence" value="ECO:0007669"/>
    <property type="project" value="InterPro"/>
</dbReference>
<feature type="transmembrane region" description="Helical" evidence="8">
    <location>
        <begin position="275"/>
        <end position="303"/>
    </location>
</feature>
<dbReference type="InterPro" id="IPR004638">
    <property type="entry name" value="EmrB-like"/>
</dbReference>
<dbReference type="Proteomes" id="UP000009877">
    <property type="component" value="Unassembled WGS sequence"/>
</dbReference>
<evidence type="ECO:0000256" key="3">
    <source>
        <dbReference type="ARBA" id="ARBA00022448"/>
    </source>
</evidence>
<dbReference type="PRINTS" id="PR01036">
    <property type="entry name" value="TCRTETB"/>
</dbReference>
<feature type="transmembrane region" description="Helical" evidence="8">
    <location>
        <begin position="236"/>
        <end position="255"/>
    </location>
</feature>
<dbReference type="STRING" id="71999.KPaMU14_00320"/>
<dbReference type="CDD" id="cd17503">
    <property type="entry name" value="MFS_LmrB_MDR_like"/>
    <property type="match status" value="1"/>
</dbReference>
<feature type="transmembrane region" description="Helical" evidence="8">
    <location>
        <begin position="118"/>
        <end position="139"/>
    </location>
</feature>
<dbReference type="RefSeq" id="WP_006215385.1">
    <property type="nucleotide sequence ID" value="NZ_ANHZ02000019.1"/>
</dbReference>
<accession>M2YBV4</accession>
<evidence type="ECO:0000256" key="4">
    <source>
        <dbReference type="ARBA" id="ARBA00022475"/>
    </source>
</evidence>
<feature type="transmembrane region" description="Helical" evidence="8">
    <location>
        <begin position="343"/>
        <end position="362"/>
    </location>
</feature>
<evidence type="ECO:0000256" key="8">
    <source>
        <dbReference type="SAM" id="Phobius"/>
    </source>
</evidence>
<keyword evidence="11" id="KW-1185">Reference proteome</keyword>
<keyword evidence="7 8" id="KW-0472">Membrane</keyword>
<dbReference type="PROSITE" id="PS50850">
    <property type="entry name" value="MFS"/>
    <property type="match status" value="1"/>
</dbReference>
<evidence type="ECO:0000256" key="1">
    <source>
        <dbReference type="ARBA" id="ARBA00004651"/>
    </source>
</evidence>
<dbReference type="GO" id="GO:0005886">
    <property type="term" value="C:plasma membrane"/>
    <property type="evidence" value="ECO:0007669"/>
    <property type="project" value="UniProtKB-SubCell"/>
</dbReference>
<feature type="transmembrane region" description="Helical" evidence="8">
    <location>
        <begin position="20"/>
        <end position="41"/>
    </location>
</feature>
<keyword evidence="4" id="KW-1003">Cell membrane</keyword>
<evidence type="ECO:0000256" key="2">
    <source>
        <dbReference type="ARBA" id="ARBA00008537"/>
    </source>
</evidence>
<dbReference type="InterPro" id="IPR036259">
    <property type="entry name" value="MFS_trans_sf"/>
</dbReference>
<dbReference type="Gene3D" id="1.20.1720.10">
    <property type="entry name" value="Multidrug resistance protein D"/>
    <property type="match status" value="1"/>
</dbReference>
<keyword evidence="3" id="KW-0813">Transport</keyword>
<evidence type="ECO:0000256" key="5">
    <source>
        <dbReference type="ARBA" id="ARBA00022692"/>
    </source>
</evidence>
<gene>
    <name evidence="10" type="ORF">C884_00956</name>
</gene>
<feature type="transmembrane region" description="Helical" evidence="8">
    <location>
        <begin position="315"/>
        <end position="336"/>
    </location>
</feature>
<keyword evidence="5 8" id="KW-0812">Transmembrane</keyword>
<comment type="caution">
    <text evidence="10">The sequence shown here is derived from an EMBL/GenBank/DDBJ whole genome shotgun (WGS) entry which is preliminary data.</text>
</comment>
<organism evidence="10 11">
    <name type="scientific">Kocuria palustris PEL</name>
    <dbReference type="NCBI Taxonomy" id="1236550"/>
    <lineage>
        <taxon>Bacteria</taxon>
        <taxon>Bacillati</taxon>
        <taxon>Actinomycetota</taxon>
        <taxon>Actinomycetes</taxon>
        <taxon>Micrococcales</taxon>
        <taxon>Micrococcaceae</taxon>
        <taxon>Kocuria</taxon>
    </lineage>
</organism>
<evidence type="ECO:0000313" key="10">
    <source>
        <dbReference type="EMBL" id="EME35955.1"/>
    </source>
</evidence>
<feature type="transmembrane region" description="Helical" evidence="8">
    <location>
        <begin position="61"/>
        <end position="81"/>
    </location>
</feature>
<dbReference type="InterPro" id="IPR020846">
    <property type="entry name" value="MFS_dom"/>
</dbReference>
<protein>
    <recommendedName>
        <fullName evidence="9">Major facilitator superfamily (MFS) profile domain-containing protein</fullName>
    </recommendedName>
</protein>
<feature type="domain" description="Major facilitator superfamily (MFS) profile" evidence="9">
    <location>
        <begin position="23"/>
        <end position="476"/>
    </location>
</feature>
<feature type="transmembrane region" description="Helical" evidence="8">
    <location>
        <begin position="146"/>
        <end position="169"/>
    </location>
</feature>
<dbReference type="Pfam" id="PF07690">
    <property type="entry name" value="MFS_1"/>
    <property type="match status" value="1"/>
</dbReference>
<dbReference type="NCBIfam" id="TIGR00711">
    <property type="entry name" value="efflux_EmrB"/>
    <property type="match status" value="1"/>
</dbReference>
<feature type="transmembrane region" description="Helical" evidence="8">
    <location>
        <begin position="208"/>
        <end position="230"/>
    </location>
</feature>
<feature type="transmembrane region" description="Helical" evidence="8">
    <location>
        <begin position="88"/>
        <end position="106"/>
    </location>
</feature>
<name>M2YBV4_9MICC</name>